<dbReference type="InterPro" id="IPR029061">
    <property type="entry name" value="THDP-binding"/>
</dbReference>
<proteinExistence type="predicted"/>
<reference evidence="2" key="1">
    <citation type="journal article" date="2014" name="Sci. Data">
        <title>Genomes of diverse isolates of the marine cyanobacterium Prochlorococcus.</title>
        <authorList>
            <person name="Biller S."/>
            <person name="Berube P."/>
            <person name="Thompson J."/>
            <person name="Kelly L."/>
            <person name="Roggensack S."/>
            <person name="Awad L."/>
            <person name="Roache-Johnson K."/>
            <person name="Ding H."/>
            <person name="Giovannoni S.J."/>
            <person name="Moore L.R."/>
            <person name="Chisholm S.W."/>
        </authorList>
    </citation>
    <scope>NUCLEOTIDE SEQUENCE [LARGE SCALE GENOMIC DNA]</scope>
    <source>
        <strain evidence="2">MIT 9314</strain>
    </source>
</reference>
<sequence>MKYFDALSESMKWLGEKNDTIFIGQAVNCPGTALFNTLKKVPEEKRIELPVFEETQLGISSGLCLTNFRPISIFPRWNFLLCATNQLVNHLDKYPIMSENKFCPNPIIRTAVGSQKPLFPGHQHIGNMSDGFKKILTNVEIIELKETEDIIPAYKYAYEYKKKKAFLIVEFADFYNEK</sequence>
<dbReference type="Gene3D" id="3.40.50.970">
    <property type="match status" value="1"/>
</dbReference>
<evidence type="ECO:0008006" key="3">
    <source>
        <dbReference type="Google" id="ProtNLM"/>
    </source>
</evidence>
<dbReference type="eggNOG" id="COG0022">
    <property type="taxonomic scope" value="Bacteria"/>
</dbReference>
<name>A0A0A2AIF3_PROMR</name>
<dbReference type="Proteomes" id="UP000030533">
    <property type="component" value="Unassembled WGS sequence"/>
</dbReference>
<gene>
    <name evidence="1" type="ORF">EU98_1842</name>
</gene>
<comment type="caution">
    <text evidence="1">The sequence shown here is derived from an EMBL/GenBank/DDBJ whole genome shotgun (WGS) entry which is preliminary data.</text>
</comment>
<dbReference type="STRING" id="167548.EU98_1842"/>
<accession>A0A0A2AIF3</accession>
<evidence type="ECO:0000313" key="2">
    <source>
        <dbReference type="Proteomes" id="UP000030533"/>
    </source>
</evidence>
<dbReference type="RefSeq" id="WP_032516462.1">
    <property type="nucleotide sequence ID" value="NZ_JNAO01000013.1"/>
</dbReference>
<organism evidence="1 2">
    <name type="scientific">Prochlorococcus marinus str. MIT 9314</name>
    <dbReference type="NCBI Taxonomy" id="167548"/>
    <lineage>
        <taxon>Bacteria</taxon>
        <taxon>Bacillati</taxon>
        <taxon>Cyanobacteriota</taxon>
        <taxon>Cyanophyceae</taxon>
        <taxon>Synechococcales</taxon>
        <taxon>Prochlorococcaceae</taxon>
        <taxon>Prochlorococcus</taxon>
    </lineage>
</organism>
<dbReference type="SUPFAM" id="SSF52518">
    <property type="entry name" value="Thiamin diphosphate-binding fold (THDP-binding)"/>
    <property type="match status" value="1"/>
</dbReference>
<dbReference type="AlphaFoldDB" id="A0A0A2AIF3"/>
<dbReference type="EMBL" id="JNAO01000013">
    <property type="protein sequence ID" value="KGG00310.1"/>
    <property type="molecule type" value="Genomic_DNA"/>
</dbReference>
<protein>
    <recommendedName>
        <fullName evidence="3">Transketolase-like pyrimidine-binding domain-containing protein</fullName>
    </recommendedName>
</protein>
<evidence type="ECO:0000313" key="1">
    <source>
        <dbReference type="EMBL" id="KGG00310.1"/>
    </source>
</evidence>